<reference evidence="3 4" key="1">
    <citation type="submission" date="2016-11" db="EMBL/GenBank/DDBJ databases">
        <title>Comparative genomics of Acidibacillus ferroxidans species.</title>
        <authorList>
            <person name="Oliveira G."/>
            <person name="Nunes G."/>
            <person name="Oliveira R."/>
            <person name="Araujo F."/>
            <person name="Salim A."/>
            <person name="Scholte L."/>
            <person name="Morais D."/>
            <person name="Nancucheo I."/>
            <person name="Johnson D.B."/>
            <person name="Grail B."/>
            <person name="Bittencourt J."/>
            <person name="Valadares R."/>
        </authorList>
    </citation>
    <scope>NUCLEOTIDE SEQUENCE [LARGE SCALE GENOMIC DNA]</scope>
    <source>
        <strain evidence="3 4">Y002</strain>
    </source>
</reference>
<sequence>MAFVYMLRCSDGSFYTGWTTHVQRRVLMHQAGKGARYTRARLPVELCYVEEVPDRSTALRRENAIKQMSHTKKEQLVQLSLSDGQSVL</sequence>
<organism evidence="3 4">
    <name type="scientific">Sulfoacidibacillus thermotolerans</name>
    <name type="common">Acidibacillus sulfuroxidans</name>
    <dbReference type="NCBI Taxonomy" id="1765684"/>
    <lineage>
        <taxon>Bacteria</taxon>
        <taxon>Bacillati</taxon>
        <taxon>Bacillota</taxon>
        <taxon>Bacilli</taxon>
        <taxon>Bacillales</taxon>
        <taxon>Alicyclobacillaceae</taxon>
        <taxon>Sulfoacidibacillus</taxon>
    </lineage>
</organism>
<gene>
    <name evidence="3" type="ORF">BM613_02100</name>
</gene>
<proteinExistence type="inferred from homology"/>
<dbReference type="Gene3D" id="3.40.1440.10">
    <property type="entry name" value="GIY-YIG endonuclease"/>
    <property type="match status" value="1"/>
</dbReference>
<name>A0A2U3DC98_SULT2</name>
<evidence type="ECO:0000259" key="2">
    <source>
        <dbReference type="PROSITE" id="PS50164"/>
    </source>
</evidence>
<dbReference type="Proteomes" id="UP000245380">
    <property type="component" value="Unassembled WGS sequence"/>
</dbReference>
<dbReference type="AlphaFoldDB" id="A0A2U3DC98"/>
<accession>A0A2U3DC98</accession>
<evidence type="ECO:0000313" key="3">
    <source>
        <dbReference type="EMBL" id="PWI58898.1"/>
    </source>
</evidence>
<evidence type="ECO:0000256" key="1">
    <source>
        <dbReference type="ARBA" id="ARBA00007435"/>
    </source>
</evidence>
<dbReference type="Pfam" id="PF01541">
    <property type="entry name" value="GIY-YIG"/>
    <property type="match status" value="1"/>
</dbReference>
<dbReference type="SUPFAM" id="SSF82771">
    <property type="entry name" value="GIY-YIG endonuclease"/>
    <property type="match status" value="1"/>
</dbReference>
<dbReference type="InterPro" id="IPR000305">
    <property type="entry name" value="GIY-YIG_endonuc"/>
</dbReference>
<dbReference type="RefSeq" id="WP_109429495.1">
    <property type="nucleotide sequence ID" value="NZ_MPDK01000002.1"/>
</dbReference>
<dbReference type="PANTHER" id="PTHR34477:SF1">
    <property type="entry name" value="UPF0213 PROTEIN YHBQ"/>
    <property type="match status" value="1"/>
</dbReference>
<dbReference type="CDD" id="cd10456">
    <property type="entry name" value="GIY-YIG_UPF0213"/>
    <property type="match status" value="1"/>
</dbReference>
<protein>
    <recommendedName>
        <fullName evidence="2">GIY-YIG domain-containing protein</fullName>
    </recommendedName>
</protein>
<dbReference type="PANTHER" id="PTHR34477">
    <property type="entry name" value="UPF0213 PROTEIN YHBQ"/>
    <property type="match status" value="1"/>
</dbReference>
<dbReference type="InterPro" id="IPR050190">
    <property type="entry name" value="UPF0213_domain"/>
</dbReference>
<keyword evidence="4" id="KW-1185">Reference proteome</keyword>
<feature type="domain" description="GIY-YIG" evidence="2">
    <location>
        <begin position="1"/>
        <end position="75"/>
    </location>
</feature>
<comment type="caution">
    <text evidence="3">The sequence shown here is derived from an EMBL/GenBank/DDBJ whole genome shotgun (WGS) entry which is preliminary data.</text>
</comment>
<evidence type="ECO:0000313" key="4">
    <source>
        <dbReference type="Proteomes" id="UP000245380"/>
    </source>
</evidence>
<comment type="similarity">
    <text evidence="1">Belongs to the UPF0213 family.</text>
</comment>
<dbReference type="InterPro" id="IPR035901">
    <property type="entry name" value="GIY-YIG_endonuc_sf"/>
</dbReference>
<dbReference type="EMBL" id="MPDK01000002">
    <property type="protein sequence ID" value="PWI58898.1"/>
    <property type="molecule type" value="Genomic_DNA"/>
</dbReference>
<dbReference type="PROSITE" id="PS50164">
    <property type="entry name" value="GIY_YIG"/>
    <property type="match status" value="1"/>
</dbReference>
<dbReference type="OrthoDB" id="9807770at2"/>